<gene>
    <name evidence="1" type="ORF">NX720_14630</name>
</gene>
<accession>A0ABY6GPS1</accession>
<sequence length="252" mass="28214">MHNFPNCISLIFIAITNFIVSLSHASIEGKHELFLLDKDGREVRSLKIYFTEAPAIPEIVIQIDKSQKITLTPRDSSFLILNMVNGALAKHRMHPRFRPAQQDALGQFSFLASLHNQVSEPGMYPAFPISSNDPIFGGSFGLVNGASGFQMTLNDERDIPSQNGRFVKIQFNNKQCGGNGNSNVNINFFLRPRDEVMDNAIRSSFVICGIIINVDDRSKIVHYYDNVNFKYRHRDSNNEPDSGGASGSTRVF</sequence>
<protein>
    <recommendedName>
        <fullName evidence="3">PPIase cyclophilin-type domain-containing protein</fullName>
    </recommendedName>
</protein>
<dbReference type="Proteomes" id="UP001163255">
    <property type="component" value="Chromosome"/>
</dbReference>
<dbReference type="EMBL" id="CP103300">
    <property type="protein sequence ID" value="UYM14141.1"/>
    <property type="molecule type" value="Genomic_DNA"/>
</dbReference>
<dbReference type="RefSeq" id="WP_262595544.1">
    <property type="nucleotide sequence ID" value="NZ_CP103300.1"/>
</dbReference>
<evidence type="ECO:0000313" key="1">
    <source>
        <dbReference type="EMBL" id="UYM14141.1"/>
    </source>
</evidence>
<proteinExistence type="predicted"/>
<evidence type="ECO:0008006" key="3">
    <source>
        <dbReference type="Google" id="ProtNLM"/>
    </source>
</evidence>
<organism evidence="1 2">
    <name type="scientific">Endozoicomonas euniceicola</name>
    <dbReference type="NCBI Taxonomy" id="1234143"/>
    <lineage>
        <taxon>Bacteria</taxon>
        <taxon>Pseudomonadati</taxon>
        <taxon>Pseudomonadota</taxon>
        <taxon>Gammaproteobacteria</taxon>
        <taxon>Oceanospirillales</taxon>
        <taxon>Endozoicomonadaceae</taxon>
        <taxon>Endozoicomonas</taxon>
    </lineage>
</organism>
<keyword evidence="2" id="KW-1185">Reference proteome</keyword>
<reference evidence="1" key="1">
    <citation type="submission" date="2022-10" db="EMBL/GenBank/DDBJ databases">
        <title>Completed Genome Sequence of two octocoral isolated bacterium, Endozoicomonas euniceicola EF212T and Endozoicomonas gorgoniicola PS125T.</title>
        <authorList>
            <person name="Chiou Y.-J."/>
            <person name="Chen Y.-H."/>
        </authorList>
    </citation>
    <scope>NUCLEOTIDE SEQUENCE</scope>
    <source>
        <strain evidence="1">EF212</strain>
    </source>
</reference>
<evidence type="ECO:0000313" key="2">
    <source>
        <dbReference type="Proteomes" id="UP001163255"/>
    </source>
</evidence>
<name>A0ABY6GPS1_9GAMM</name>